<feature type="compositionally biased region" description="Polar residues" evidence="1">
    <location>
        <begin position="170"/>
        <end position="179"/>
    </location>
</feature>
<evidence type="ECO:0000313" key="3">
    <source>
        <dbReference type="EMBL" id="TFK16875.1"/>
    </source>
</evidence>
<evidence type="ECO:0000313" key="4">
    <source>
        <dbReference type="Proteomes" id="UP000307440"/>
    </source>
</evidence>
<name>A0A5C3K9Y1_COPMA</name>
<evidence type="ECO:0000259" key="2">
    <source>
        <dbReference type="Pfam" id="PF18802"/>
    </source>
</evidence>
<proteinExistence type="predicted"/>
<feature type="region of interest" description="Disordered" evidence="1">
    <location>
        <begin position="123"/>
        <end position="179"/>
    </location>
</feature>
<dbReference type="OrthoDB" id="3253684at2759"/>
<organism evidence="3 4">
    <name type="scientific">Coprinopsis marcescibilis</name>
    <name type="common">Agaric fungus</name>
    <name type="synonym">Psathyrella marcescibilis</name>
    <dbReference type="NCBI Taxonomy" id="230819"/>
    <lineage>
        <taxon>Eukaryota</taxon>
        <taxon>Fungi</taxon>
        <taxon>Dikarya</taxon>
        <taxon>Basidiomycota</taxon>
        <taxon>Agaricomycotina</taxon>
        <taxon>Agaricomycetes</taxon>
        <taxon>Agaricomycetidae</taxon>
        <taxon>Agaricales</taxon>
        <taxon>Agaricineae</taxon>
        <taxon>Psathyrellaceae</taxon>
        <taxon>Coprinopsis</taxon>
    </lineage>
</organism>
<protein>
    <recommendedName>
        <fullName evidence="2">CxC1-like cysteine cluster associated with KDZ transposases domain-containing protein</fullName>
    </recommendedName>
</protein>
<dbReference type="AlphaFoldDB" id="A0A5C3K9Y1"/>
<dbReference type="Pfam" id="PF18802">
    <property type="entry name" value="CxC1"/>
    <property type="match status" value="1"/>
</dbReference>
<keyword evidence="4" id="KW-1185">Reference proteome</keyword>
<feature type="compositionally biased region" description="Low complexity" evidence="1">
    <location>
        <begin position="138"/>
        <end position="169"/>
    </location>
</feature>
<reference evidence="3 4" key="1">
    <citation type="journal article" date="2019" name="Nat. Ecol. Evol.">
        <title>Megaphylogeny resolves global patterns of mushroom evolution.</title>
        <authorList>
            <person name="Varga T."/>
            <person name="Krizsan K."/>
            <person name="Foldi C."/>
            <person name="Dima B."/>
            <person name="Sanchez-Garcia M."/>
            <person name="Sanchez-Ramirez S."/>
            <person name="Szollosi G.J."/>
            <person name="Szarkandi J.G."/>
            <person name="Papp V."/>
            <person name="Albert L."/>
            <person name="Andreopoulos W."/>
            <person name="Angelini C."/>
            <person name="Antonin V."/>
            <person name="Barry K.W."/>
            <person name="Bougher N.L."/>
            <person name="Buchanan P."/>
            <person name="Buyck B."/>
            <person name="Bense V."/>
            <person name="Catcheside P."/>
            <person name="Chovatia M."/>
            <person name="Cooper J."/>
            <person name="Damon W."/>
            <person name="Desjardin D."/>
            <person name="Finy P."/>
            <person name="Geml J."/>
            <person name="Haridas S."/>
            <person name="Hughes K."/>
            <person name="Justo A."/>
            <person name="Karasinski D."/>
            <person name="Kautmanova I."/>
            <person name="Kiss B."/>
            <person name="Kocsube S."/>
            <person name="Kotiranta H."/>
            <person name="LaButti K.M."/>
            <person name="Lechner B.E."/>
            <person name="Liimatainen K."/>
            <person name="Lipzen A."/>
            <person name="Lukacs Z."/>
            <person name="Mihaltcheva S."/>
            <person name="Morgado L.N."/>
            <person name="Niskanen T."/>
            <person name="Noordeloos M.E."/>
            <person name="Ohm R.A."/>
            <person name="Ortiz-Santana B."/>
            <person name="Ovrebo C."/>
            <person name="Racz N."/>
            <person name="Riley R."/>
            <person name="Savchenko A."/>
            <person name="Shiryaev A."/>
            <person name="Soop K."/>
            <person name="Spirin V."/>
            <person name="Szebenyi C."/>
            <person name="Tomsovsky M."/>
            <person name="Tulloss R.E."/>
            <person name="Uehling J."/>
            <person name="Grigoriev I.V."/>
            <person name="Vagvolgyi C."/>
            <person name="Papp T."/>
            <person name="Martin F.M."/>
            <person name="Miettinen O."/>
            <person name="Hibbett D.S."/>
            <person name="Nagy L.G."/>
        </authorList>
    </citation>
    <scope>NUCLEOTIDE SEQUENCE [LARGE SCALE GENOMIC DNA]</scope>
    <source>
        <strain evidence="3 4">CBS 121175</strain>
    </source>
</reference>
<accession>A0A5C3K9Y1</accession>
<dbReference type="EMBL" id="ML210619">
    <property type="protein sequence ID" value="TFK16875.1"/>
    <property type="molecule type" value="Genomic_DNA"/>
</dbReference>
<sequence>MKLMLSDRYEECVVSYCDCTPLPAVLVLQGLFPVSPLKPRYAFDCDLLALFGELFTTACVADTAFAYALHRYYHRVGYYMKTRKGDKLLLDPFRKSFGHAKQWFELMLFAIDTEAERALAKADGPIPQPSENDNGAISGPTTPGTSTMTTSGPATPTTTTTTTTGGTTTRLSASEQDDSNLNLAPKCQKILKKKASKPAEPGKPPPVPLYDATTNNLVECARTLRYRCPACFGGKSFGQTLKE</sequence>
<gene>
    <name evidence="3" type="ORF">FA15DRAFT_384815</name>
</gene>
<evidence type="ECO:0000256" key="1">
    <source>
        <dbReference type="SAM" id="MobiDB-lite"/>
    </source>
</evidence>
<feature type="domain" description="CxC1-like cysteine cluster associated with KDZ transposases" evidence="2">
    <location>
        <begin position="12"/>
        <end position="73"/>
    </location>
</feature>
<dbReference type="Proteomes" id="UP000307440">
    <property type="component" value="Unassembled WGS sequence"/>
</dbReference>
<dbReference type="InterPro" id="IPR041320">
    <property type="entry name" value="CxC1"/>
</dbReference>
<dbReference type="STRING" id="230819.A0A5C3K9Y1"/>